<dbReference type="RefSeq" id="WP_242380733.1">
    <property type="nucleotide sequence ID" value="NZ_JAKRKC020000001.1"/>
</dbReference>
<dbReference type="EMBL" id="JAKRKC020000001">
    <property type="protein sequence ID" value="MCK2214288.1"/>
    <property type="molecule type" value="Genomic_DNA"/>
</dbReference>
<accession>A0ABT0FQU0</accession>
<keyword evidence="2" id="KW-1185">Reference proteome</keyword>
<sequence length="141" mass="15496">MAGASQEIRRLVRDLGKIPPEVRKELRPAIKQIGNVVVQDARGRASWSTRIPGAIRLGIQFSTGSRAGVTVIGSVGRAPHLRVYEHLGFRAPFRHPVYGRNVWVSEMARPFLFPAVAAHAEDVDAKIGEAIDKVARAHGFR</sequence>
<evidence type="ECO:0000313" key="1">
    <source>
        <dbReference type="EMBL" id="MCK2214288.1"/>
    </source>
</evidence>
<evidence type="ECO:0000313" key="2">
    <source>
        <dbReference type="Proteomes" id="UP001317259"/>
    </source>
</evidence>
<reference evidence="1 2" key="1">
    <citation type="submission" date="2022-04" db="EMBL/GenBank/DDBJ databases">
        <title>Genome draft of Actinomadura sp. ATCC 31491.</title>
        <authorList>
            <person name="Shi X."/>
            <person name="Du Y."/>
        </authorList>
    </citation>
    <scope>NUCLEOTIDE SEQUENCE [LARGE SCALE GENOMIC DNA]</scope>
    <source>
        <strain evidence="1 2">ATCC 31491</strain>
    </source>
</reference>
<protein>
    <submittedName>
        <fullName evidence="1">HK97 gp10 family phage protein</fullName>
    </submittedName>
</protein>
<gene>
    <name evidence="1" type="ORF">MF672_010865</name>
</gene>
<proteinExistence type="predicted"/>
<comment type="caution">
    <text evidence="1">The sequence shown here is derived from an EMBL/GenBank/DDBJ whole genome shotgun (WGS) entry which is preliminary data.</text>
</comment>
<dbReference type="Proteomes" id="UP001317259">
    <property type="component" value="Unassembled WGS sequence"/>
</dbReference>
<name>A0ABT0FQU0_9ACTN</name>
<organism evidence="1 2">
    <name type="scientific">Actinomadura luzonensis</name>
    <dbReference type="NCBI Taxonomy" id="2805427"/>
    <lineage>
        <taxon>Bacteria</taxon>
        <taxon>Bacillati</taxon>
        <taxon>Actinomycetota</taxon>
        <taxon>Actinomycetes</taxon>
        <taxon>Streptosporangiales</taxon>
        <taxon>Thermomonosporaceae</taxon>
        <taxon>Actinomadura</taxon>
    </lineage>
</organism>